<dbReference type="Proteomes" id="UP000094501">
    <property type="component" value="Unassembled WGS sequence"/>
</dbReference>
<keyword evidence="2" id="KW-0808">Transferase</keyword>
<dbReference type="Gene3D" id="3.40.50.150">
    <property type="entry name" value="Vaccinia Virus protein VP39"/>
    <property type="match status" value="1"/>
</dbReference>
<gene>
    <name evidence="2" type="ORF">AUC68_06630</name>
</gene>
<dbReference type="STRING" id="1774968.AUC68_06630"/>
<keyword evidence="2" id="KW-0489">Methyltransferase</keyword>
<protein>
    <submittedName>
        <fullName evidence="2">Trans-aconitate methyltransferase</fullName>
    </submittedName>
</protein>
<proteinExistence type="predicted"/>
<dbReference type="PANTHER" id="PTHR43861">
    <property type="entry name" value="TRANS-ACONITATE 2-METHYLTRANSFERASE-RELATED"/>
    <property type="match status" value="1"/>
</dbReference>
<dbReference type="GO" id="GO:0008757">
    <property type="term" value="F:S-adenosylmethionine-dependent methyltransferase activity"/>
    <property type="evidence" value="ECO:0007669"/>
    <property type="project" value="InterPro"/>
</dbReference>
<evidence type="ECO:0000313" key="2">
    <source>
        <dbReference type="EMBL" id="ODR99074.1"/>
    </source>
</evidence>
<dbReference type="InterPro" id="IPR029063">
    <property type="entry name" value="SAM-dependent_MTases_sf"/>
</dbReference>
<reference evidence="2 3" key="1">
    <citation type="journal article" date="2016" name="Environ. Microbiol.">
        <title>New Methyloceanibacter diversity from North Sea sediments includes methanotroph containing solely the soluble methane monooxygenase.</title>
        <authorList>
            <person name="Vekeman B."/>
            <person name="Kerckhof F.M."/>
            <person name="Cremers G."/>
            <person name="de Vos P."/>
            <person name="Vandamme P."/>
            <person name="Boon N."/>
            <person name="Op den Camp H.J."/>
            <person name="Heylen K."/>
        </authorList>
    </citation>
    <scope>NUCLEOTIDE SEQUENCE [LARGE SCALE GENOMIC DNA]</scope>
    <source>
        <strain evidence="2 3">R-67174</strain>
    </source>
</reference>
<dbReference type="EMBL" id="LPWG01000012">
    <property type="protein sequence ID" value="ODR99074.1"/>
    <property type="molecule type" value="Genomic_DNA"/>
</dbReference>
<organism evidence="2 3">
    <name type="scientific">Methyloceanibacter methanicus</name>
    <dbReference type="NCBI Taxonomy" id="1774968"/>
    <lineage>
        <taxon>Bacteria</taxon>
        <taxon>Pseudomonadati</taxon>
        <taxon>Pseudomonadota</taxon>
        <taxon>Alphaproteobacteria</taxon>
        <taxon>Hyphomicrobiales</taxon>
        <taxon>Hyphomicrobiaceae</taxon>
        <taxon>Methyloceanibacter</taxon>
    </lineage>
</organism>
<dbReference type="InterPro" id="IPR013216">
    <property type="entry name" value="Methyltransf_11"/>
</dbReference>
<comment type="caution">
    <text evidence="2">The sequence shown here is derived from an EMBL/GenBank/DDBJ whole genome shotgun (WGS) entry which is preliminary data.</text>
</comment>
<dbReference type="Pfam" id="PF08241">
    <property type="entry name" value="Methyltransf_11"/>
    <property type="match status" value="1"/>
</dbReference>
<accession>A0A1E3VZU2</accession>
<dbReference type="AlphaFoldDB" id="A0A1E3VZU2"/>
<keyword evidence="3" id="KW-1185">Reference proteome</keyword>
<dbReference type="GO" id="GO:0032259">
    <property type="term" value="P:methylation"/>
    <property type="evidence" value="ECO:0007669"/>
    <property type="project" value="UniProtKB-KW"/>
</dbReference>
<sequence>MLQRWSASDFAKNGRFIHDMAGPIFALLAPKPGERILDLGCGDGTLTAEIEAAGADVLGIDASEELLAVARMKGLSVKKIDAHALDYVQEFDAVFSNAALHWMQAPDLVIEGVARALRPGGRFVGELGGHGNVAAIATAIRAVVKARGGDPEHAVRWYFPTMEEYGALLSAHGFAVREMALIPRSTPLKADMQGWLGTFCRFFFDQFEEPERSAVLAEVLELLKPSLCDTEGRWTVNHIRLRFSAERSPGE</sequence>
<evidence type="ECO:0000313" key="3">
    <source>
        <dbReference type="Proteomes" id="UP000094501"/>
    </source>
</evidence>
<dbReference type="PANTHER" id="PTHR43861:SF1">
    <property type="entry name" value="TRANS-ACONITATE 2-METHYLTRANSFERASE"/>
    <property type="match status" value="1"/>
</dbReference>
<evidence type="ECO:0000259" key="1">
    <source>
        <dbReference type="Pfam" id="PF08241"/>
    </source>
</evidence>
<feature type="domain" description="Methyltransferase type 11" evidence="1">
    <location>
        <begin position="37"/>
        <end position="124"/>
    </location>
</feature>
<dbReference type="SUPFAM" id="SSF53335">
    <property type="entry name" value="S-adenosyl-L-methionine-dependent methyltransferases"/>
    <property type="match status" value="1"/>
</dbReference>
<name>A0A1E3VZU2_9HYPH</name>
<dbReference type="CDD" id="cd02440">
    <property type="entry name" value="AdoMet_MTases"/>
    <property type="match status" value="1"/>
</dbReference>